<dbReference type="GO" id="GO:0016616">
    <property type="term" value="F:oxidoreductase activity, acting on the CH-OH group of donors, NAD or NADP as acceptor"/>
    <property type="evidence" value="ECO:0007669"/>
    <property type="project" value="UniProtKB-ARBA"/>
</dbReference>
<dbReference type="InterPro" id="IPR002347">
    <property type="entry name" value="SDR_fam"/>
</dbReference>
<dbReference type="PRINTS" id="PR00081">
    <property type="entry name" value="GDHRDH"/>
</dbReference>
<evidence type="ECO:0000256" key="3">
    <source>
        <dbReference type="RuleBase" id="RU000363"/>
    </source>
</evidence>
<evidence type="ECO:0000256" key="1">
    <source>
        <dbReference type="ARBA" id="ARBA00006484"/>
    </source>
</evidence>
<evidence type="ECO:0000256" key="2">
    <source>
        <dbReference type="ARBA" id="ARBA00023002"/>
    </source>
</evidence>
<keyword evidence="5" id="KW-1185">Reference proteome</keyword>
<dbReference type="FunFam" id="3.40.50.720:FF:000047">
    <property type="entry name" value="NADP-dependent L-serine/L-allo-threonine dehydrogenase"/>
    <property type="match status" value="1"/>
</dbReference>
<keyword evidence="2" id="KW-0560">Oxidoreductase</keyword>
<accession>A0AAV2Q9E6</accession>
<dbReference type="PANTHER" id="PTHR43115">
    <property type="entry name" value="DEHYDROGENASE/REDUCTASE SDR FAMILY MEMBER 11"/>
    <property type="match status" value="1"/>
</dbReference>
<gene>
    <name evidence="4" type="ORF">MNOR_LOCUS9093</name>
</gene>
<name>A0AAV2Q9E6_MEGNR</name>
<dbReference type="Gene3D" id="3.40.50.720">
    <property type="entry name" value="NAD(P)-binding Rossmann-like Domain"/>
    <property type="match status" value="1"/>
</dbReference>
<dbReference type="AlphaFoldDB" id="A0AAV2Q9E6"/>
<comment type="caution">
    <text evidence="4">The sequence shown here is derived from an EMBL/GenBank/DDBJ whole genome shotgun (WGS) entry which is preliminary data.</text>
</comment>
<dbReference type="SUPFAM" id="SSF51735">
    <property type="entry name" value="NAD(P)-binding Rossmann-fold domains"/>
    <property type="match status" value="1"/>
</dbReference>
<evidence type="ECO:0008006" key="6">
    <source>
        <dbReference type="Google" id="ProtNLM"/>
    </source>
</evidence>
<sequence length="256" mass="27536">MNRWEGRVALVTGASYGIGAAICRQLVEQGMTVVGAARSYNKVQALADELKGQKGSLTAIQCDISKDEDIRAMFSTIKQKFGGVDVCINNAGLDSNSALMDGDPSKWRAMLDVNVIGLSHCTREALVSMKERNVDDGQILHISSVAGHLVVAPYLVSAMYSASKHAVKALTEGLRQELRQAKSKIRVASISPAATETGFFGAQRNLSEEAATKKYTSMGFKCLEAKDIADSVLHVLSAPPHVQVTDVVVWPTEQNV</sequence>
<proteinExistence type="inferred from homology"/>
<evidence type="ECO:0000313" key="4">
    <source>
        <dbReference type="EMBL" id="CAL4073324.1"/>
    </source>
</evidence>
<dbReference type="PRINTS" id="PR00080">
    <property type="entry name" value="SDRFAMILY"/>
</dbReference>
<dbReference type="PANTHER" id="PTHR43115:SF4">
    <property type="entry name" value="DEHYDROGENASE_REDUCTASE SDR FAMILY MEMBER 11"/>
    <property type="match status" value="1"/>
</dbReference>
<organism evidence="4 5">
    <name type="scientific">Meganyctiphanes norvegica</name>
    <name type="common">Northern krill</name>
    <name type="synonym">Thysanopoda norvegica</name>
    <dbReference type="NCBI Taxonomy" id="48144"/>
    <lineage>
        <taxon>Eukaryota</taxon>
        <taxon>Metazoa</taxon>
        <taxon>Ecdysozoa</taxon>
        <taxon>Arthropoda</taxon>
        <taxon>Crustacea</taxon>
        <taxon>Multicrustacea</taxon>
        <taxon>Malacostraca</taxon>
        <taxon>Eumalacostraca</taxon>
        <taxon>Eucarida</taxon>
        <taxon>Euphausiacea</taxon>
        <taxon>Euphausiidae</taxon>
        <taxon>Meganyctiphanes</taxon>
    </lineage>
</organism>
<comment type="similarity">
    <text evidence="1 3">Belongs to the short-chain dehydrogenases/reductases (SDR) family.</text>
</comment>
<evidence type="ECO:0000313" key="5">
    <source>
        <dbReference type="Proteomes" id="UP001497623"/>
    </source>
</evidence>
<dbReference type="InterPro" id="IPR036291">
    <property type="entry name" value="NAD(P)-bd_dom_sf"/>
</dbReference>
<reference evidence="4 5" key="1">
    <citation type="submission" date="2024-05" db="EMBL/GenBank/DDBJ databases">
        <authorList>
            <person name="Wallberg A."/>
        </authorList>
    </citation>
    <scope>NUCLEOTIDE SEQUENCE [LARGE SCALE GENOMIC DNA]</scope>
</reference>
<dbReference type="Proteomes" id="UP001497623">
    <property type="component" value="Unassembled WGS sequence"/>
</dbReference>
<dbReference type="EMBL" id="CAXKWB010004321">
    <property type="protein sequence ID" value="CAL4073324.1"/>
    <property type="molecule type" value="Genomic_DNA"/>
</dbReference>
<dbReference type="Pfam" id="PF00106">
    <property type="entry name" value="adh_short"/>
    <property type="match status" value="1"/>
</dbReference>
<protein>
    <recommendedName>
        <fullName evidence="6">Dehydrogenase/reductase SDR family member 11</fullName>
    </recommendedName>
</protein>